<keyword evidence="9" id="KW-1185">Reference proteome</keyword>
<dbReference type="GO" id="GO:0031647">
    <property type="term" value="P:regulation of protein stability"/>
    <property type="evidence" value="ECO:0007669"/>
    <property type="project" value="UniProtKB-ARBA"/>
</dbReference>
<dbReference type="SMART" id="SM00254">
    <property type="entry name" value="ShKT"/>
    <property type="match status" value="4"/>
</dbReference>
<feature type="domain" description="ShKT" evidence="8">
    <location>
        <begin position="646"/>
        <end position="680"/>
    </location>
</feature>
<evidence type="ECO:0000256" key="3">
    <source>
        <dbReference type="ARBA" id="ARBA00022670"/>
    </source>
</evidence>
<feature type="domain" description="ShKT" evidence="8">
    <location>
        <begin position="595"/>
        <end position="629"/>
    </location>
</feature>
<evidence type="ECO:0000256" key="2">
    <source>
        <dbReference type="ARBA" id="ARBA00022645"/>
    </source>
</evidence>
<feature type="disulfide bond" evidence="5">
    <location>
        <begin position="753"/>
        <end position="787"/>
    </location>
</feature>
<dbReference type="FunFam" id="3.40.50.1820:FF:000335">
    <property type="entry name" value="Carboxypeptidase"/>
    <property type="match status" value="1"/>
</dbReference>
<keyword evidence="6" id="KW-0732">Signal</keyword>
<dbReference type="GO" id="GO:1904715">
    <property type="term" value="P:negative regulation of chaperone-mediated autophagy"/>
    <property type="evidence" value="ECO:0007669"/>
    <property type="project" value="UniProtKB-ARBA"/>
</dbReference>
<dbReference type="WBParaSite" id="PSAMB.scaffold520size48090.g6459.t1">
    <property type="protein sequence ID" value="PSAMB.scaffold520size48090.g6459.t1"/>
    <property type="gene ID" value="PSAMB.scaffold520size48090.g6459"/>
</dbReference>
<dbReference type="Pfam" id="PF01549">
    <property type="entry name" value="ShK"/>
    <property type="match status" value="4"/>
</dbReference>
<dbReference type="PRINTS" id="PR00724">
    <property type="entry name" value="CRBOXYPTASEC"/>
</dbReference>
<dbReference type="Pfam" id="PF00450">
    <property type="entry name" value="Peptidase_S10"/>
    <property type="match status" value="1"/>
</dbReference>
<feature type="compositionally biased region" description="Low complexity" evidence="7">
    <location>
        <begin position="514"/>
        <end position="542"/>
    </location>
</feature>
<feature type="disulfide bond" evidence="5">
    <location>
        <begin position="689"/>
        <end position="723"/>
    </location>
</feature>
<dbReference type="InterPro" id="IPR003582">
    <property type="entry name" value="ShKT_dom"/>
</dbReference>
<evidence type="ECO:0000259" key="8">
    <source>
        <dbReference type="PROSITE" id="PS51670"/>
    </source>
</evidence>
<dbReference type="Gene3D" id="3.40.50.1820">
    <property type="entry name" value="alpha/beta hydrolase"/>
    <property type="match status" value="1"/>
</dbReference>
<dbReference type="InterPro" id="IPR029058">
    <property type="entry name" value="AB_hydrolase_fold"/>
</dbReference>
<feature type="domain" description="ShKT" evidence="8">
    <location>
        <begin position="689"/>
        <end position="723"/>
    </location>
</feature>
<dbReference type="PROSITE" id="PS00131">
    <property type="entry name" value="CARBOXYPEPT_SER_SER"/>
    <property type="match status" value="1"/>
</dbReference>
<evidence type="ECO:0000256" key="6">
    <source>
        <dbReference type="RuleBase" id="RU361156"/>
    </source>
</evidence>
<feature type="domain" description="ShKT" evidence="8">
    <location>
        <begin position="753"/>
        <end position="787"/>
    </location>
</feature>
<reference evidence="10" key="1">
    <citation type="submission" date="2022-11" db="UniProtKB">
        <authorList>
            <consortium name="WormBaseParasite"/>
        </authorList>
    </citation>
    <scope>IDENTIFICATION</scope>
</reference>
<evidence type="ECO:0000256" key="7">
    <source>
        <dbReference type="SAM" id="MobiDB-lite"/>
    </source>
</evidence>
<sequence length="787" mass="87563">MLTVIGLFALSLSLFTTAQNASLDLIQNLPYLNYIPNFKQYSGYLKANANGTWKFHYWLVESQSNPETDPLILWLEGGPGCSSVGSFFEELGPFYANRDGQSLYENVFSWNKVANVLFIESPLGTGFSYDSRKPNNTEANDDLVANQNYMALMDFFSNVQPEYQNKPFYITGESYAGVYLPTLALNLVNGINNGSFPNKNFKGMAIGNGYMNEKHLTNSLILWSNYHARISTETWTNIKRACNCTGDVDDCNFYQYLTTENHLDCQSDNSTCGDLIVPLLTLPDNQDLYNYYEDCYDTNDSSQRYKKKRIPMPALKAYQDTAQKLDYDNTDNQFGFPCWNEDAAETYLNKPEVQAALHIAKDWQDSVKTWQDCSDEIYDNYVVTYIDTSDLFRYIIGNVTTSDFRILIYSGDTDIVCNFLGVAWHIRDLAKSLEMPSTQHKPWFYRGQIAGHGQRYKGKVPIDLLTVKGSGHIVGTDRPGPALQMIVNFIWNNANYSTSTGIDLTPKTPFDAQTSTSLSTTTSTPSPTATSTPLTTTTPTSSSKKIFANLSTFTISTIGGLCPTNAFASNGCCCATAAFTAPANTQVLTIAYSQCMDKDSDCVYKAQSCSDPMYESYMKNNCARTCFYCQSNPAAAPPMATQTTTCSDRTSECAYRSDNCNVQAYKELMTWQCARTCGRCSKSPTATSCVDKSYDCPYQVQYCMSSQYQNYMLNNCARSCGFCQGTIQQQPTVNPDPSTGMSVPATGSNQSSCVDKATNCLANINFCNNADYVYLMTDQCAKTCGKC</sequence>
<accession>A0A914WSA5</accession>
<evidence type="ECO:0000256" key="1">
    <source>
        <dbReference type="ARBA" id="ARBA00009431"/>
    </source>
</evidence>
<proteinExistence type="inferred from homology"/>
<dbReference type="Proteomes" id="UP000887566">
    <property type="component" value="Unplaced"/>
</dbReference>
<evidence type="ECO:0000256" key="5">
    <source>
        <dbReference type="PROSITE-ProRule" id="PRU01005"/>
    </source>
</evidence>
<dbReference type="GO" id="GO:0004185">
    <property type="term" value="F:serine-type carboxypeptidase activity"/>
    <property type="evidence" value="ECO:0007669"/>
    <property type="project" value="UniProtKB-UniRule"/>
</dbReference>
<comment type="caution">
    <text evidence="5">Lacks conserved residue(s) required for the propagation of feature annotation.</text>
</comment>
<dbReference type="PROSITE" id="PS51670">
    <property type="entry name" value="SHKT"/>
    <property type="match status" value="4"/>
</dbReference>
<dbReference type="PANTHER" id="PTHR11802">
    <property type="entry name" value="SERINE PROTEASE FAMILY S10 SERINE CARBOXYPEPTIDASE"/>
    <property type="match status" value="1"/>
</dbReference>
<dbReference type="EC" id="3.4.16.-" evidence="6"/>
<dbReference type="InterPro" id="IPR018202">
    <property type="entry name" value="Ser_caboxypep_ser_AS"/>
</dbReference>
<name>A0A914WSA5_9BILA</name>
<organism evidence="9 10">
    <name type="scientific">Plectus sambesii</name>
    <dbReference type="NCBI Taxonomy" id="2011161"/>
    <lineage>
        <taxon>Eukaryota</taxon>
        <taxon>Metazoa</taxon>
        <taxon>Ecdysozoa</taxon>
        <taxon>Nematoda</taxon>
        <taxon>Chromadorea</taxon>
        <taxon>Plectida</taxon>
        <taxon>Plectina</taxon>
        <taxon>Plectoidea</taxon>
        <taxon>Plectidae</taxon>
        <taxon>Plectus</taxon>
    </lineage>
</organism>
<evidence type="ECO:0000313" key="9">
    <source>
        <dbReference type="Proteomes" id="UP000887566"/>
    </source>
</evidence>
<evidence type="ECO:0000313" key="10">
    <source>
        <dbReference type="WBParaSite" id="PSAMB.scaffold520size48090.g6459.t1"/>
    </source>
</evidence>
<keyword evidence="3 6" id="KW-0645">Protease</keyword>
<feature type="signal peptide" evidence="6">
    <location>
        <begin position="1"/>
        <end position="18"/>
    </location>
</feature>
<dbReference type="AlphaFoldDB" id="A0A914WSA5"/>
<feature type="disulfide bond" evidence="5">
    <location>
        <begin position="595"/>
        <end position="629"/>
    </location>
</feature>
<keyword evidence="5" id="KW-1015">Disulfide bond</keyword>
<protein>
    <recommendedName>
        <fullName evidence="6">Carboxypeptidase</fullName>
        <ecNumber evidence="6">3.4.16.-</ecNumber>
    </recommendedName>
</protein>
<feature type="region of interest" description="Disordered" evidence="7">
    <location>
        <begin position="513"/>
        <end position="542"/>
    </location>
</feature>
<dbReference type="InterPro" id="IPR001563">
    <property type="entry name" value="Peptidase_S10"/>
</dbReference>
<dbReference type="Gene3D" id="1.10.10.1940">
    <property type="match status" value="4"/>
</dbReference>
<dbReference type="SUPFAM" id="SSF53474">
    <property type="entry name" value="alpha/beta-Hydrolases"/>
    <property type="match status" value="1"/>
</dbReference>
<dbReference type="FunFam" id="3.40.50.12670:FF:000002">
    <property type="entry name" value="Carboxypeptidase"/>
    <property type="match status" value="1"/>
</dbReference>
<comment type="similarity">
    <text evidence="1 6">Belongs to the peptidase S10 family.</text>
</comment>
<keyword evidence="4 6" id="KW-0378">Hydrolase</keyword>
<feature type="disulfide bond" evidence="5">
    <location>
        <begin position="646"/>
        <end position="680"/>
    </location>
</feature>
<keyword evidence="2 6" id="KW-0121">Carboxypeptidase</keyword>
<dbReference type="GO" id="GO:0006508">
    <property type="term" value="P:proteolysis"/>
    <property type="evidence" value="ECO:0007669"/>
    <property type="project" value="UniProtKB-KW"/>
</dbReference>
<feature type="chain" id="PRO_5038167979" description="Carboxypeptidase" evidence="6">
    <location>
        <begin position="19"/>
        <end position="787"/>
    </location>
</feature>
<dbReference type="PANTHER" id="PTHR11802:SF70">
    <property type="entry name" value="SERINE CARBOXYPEPTIDASE CTSA-3.1"/>
    <property type="match status" value="1"/>
</dbReference>
<evidence type="ECO:0000256" key="4">
    <source>
        <dbReference type="ARBA" id="ARBA00022801"/>
    </source>
</evidence>